<feature type="signal peptide" evidence="1">
    <location>
        <begin position="1"/>
        <end position="19"/>
    </location>
</feature>
<evidence type="ECO:0000313" key="2">
    <source>
        <dbReference type="EMBL" id="CAH9134561.1"/>
    </source>
</evidence>
<evidence type="ECO:0000256" key="1">
    <source>
        <dbReference type="SAM" id="SignalP"/>
    </source>
</evidence>
<gene>
    <name evidence="2" type="ORF">CEPIT_LOCUS33820</name>
</gene>
<dbReference type="EMBL" id="CAMAPF010000982">
    <property type="protein sequence ID" value="CAH9134561.1"/>
    <property type="molecule type" value="Genomic_DNA"/>
</dbReference>
<reference evidence="2" key="1">
    <citation type="submission" date="2022-07" db="EMBL/GenBank/DDBJ databases">
        <authorList>
            <person name="Macas J."/>
            <person name="Novak P."/>
            <person name="Neumann P."/>
        </authorList>
    </citation>
    <scope>NUCLEOTIDE SEQUENCE</scope>
</reference>
<accession>A0AAV0FG02</accession>
<sequence>MSPSLKFFLHIFTLVLLLGEELKSKSNSTHLLQIISGDEPLLKKHCKKLSENESGPGLMSSVSKFSEGEIGCGCRAVSTLHSFLSRKPTVSSRERADAK</sequence>
<keyword evidence="3" id="KW-1185">Reference proteome</keyword>
<comment type="caution">
    <text evidence="2">The sequence shown here is derived from an EMBL/GenBank/DDBJ whole genome shotgun (WGS) entry which is preliminary data.</text>
</comment>
<evidence type="ECO:0000313" key="3">
    <source>
        <dbReference type="Proteomes" id="UP001152523"/>
    </source>
</evidence>
<protein>
    <submittedName>
        <fullName evidence="2">Uncharacterized protein</fullName>
    </submittedName>
</protein>
<organism evidence="2 3">
    <name type="scientific">Cuscuta epithymum</name>
    <dbReference type="NCBI Taxonomy" id="186058"/>
    <lineage>
        <taxon>Eukaryota</taxon>
        <taxon>Viridiplantae</taxon>
        <taxon>Streptophyta</taxon>
        <taxon>Embryophyta</taxon>
        <taxon>Tracheophyta</taxon>
        <taxon>Spermatophyta</taxon>
        <taxon>Magnoliopsida</taxon>
        <taxon>eudicotyledons</taxon>
        <taxon>Gunneridae</taxon>
        <taxon>Pentapetalae</taxon>
        <taxon>asterids</taxon>
        <taxon>lamiids</taxon>
        <taxon>Solanales</taxon>
        <taxon>Convolvulaceae</taxon>
        <taxon>Cuscuteae</taxon>
        <taxon>Cuscuta</taxon>
        <taxon>Cuscuta subgen. Cuscuta</taxon>
    </lineage>
</organism>
<keyword evidence="1" id="KW-0732">Signal</keyword>
<feature type="chain" id="PRO_5043650787" evidence="1">
    <location>
        <begin position="20"/>
        <end position="99"/>
    </location>
</feature>
<proteinExistence type="predicted"/>
<dbReference type="AlphaFoldDB" id="A0AAV0FG02"/>
<dbReference type="Proteomes" id="UP001152523">
    <property type="component" value="Unassembled WGS sequence"/>
</dbReference>
<name>A0AAV0FG02_9ASTE</name>